<name>A0A5C4WPR9_9ACTN</name>
<sequence>MQRLRETARSDHGETLVELIVSVAILGIAGVAILSGLLLSVKASTQHRNEASGGAYVRSFAEAIQNYVDNSGAYSVCGPGGATAMANYTSVAVPSLPGGYTKSVSSVQSWNGTTWGSCTADGIQRLELTVQTTGDATRRADETLTVILRQPCNGPVPTSASNPC</sequence>
<keyword evidence="1" id="KW-0812">Transmembrane</keyword>
<keyword evidence="3" id="KW-1185">Reference proteome</keyword>
<feature type="transmembrane region" description="Helical" evidence="1">
    <location>
        <begin position="20"/>
        <end position="39"/>
    </location>
</feature>
<evidence type="ECO:0000313" key="2">
    <source>
        <dbReference type="EMBL" id="TNM50220.1"/>
    </source>
</evidence>
<evidence type="ECO:0000256" key="1">
    <source>
        <dbReference type="SAM" id="Phobius"/>
    </source>
</evidence>
<dbReference type="AlphaFoldDB" id="A0A5C4WPR9"/>
<dbReference type="Pfam" id="PF07963">
    <property type="entry name" value="N_methyl"/>
    <property type="match status" value="1"/>
</dbReference>
<keyword evidence="1" id="KW-1133">Transmembrane helix</keyword>
<dbReference type="InterPro" id="IPR045584">
    <property type="entry name" value="Pilin-like"/>
</dbReference>
<dbReference type="RefSeq" id="WP_139620990.1">
    <property type="nucleotide sequence ID" value="NZ_VDMP01000010.1"/>
</dbReference>
<dbReference type="Gene3D" id="3.30.700.10">
    <property type="entry name" value="Glycoprotein, Type 4 Pilin"/>
    <property type="match status" value="1"/>
</dbReference>
<dbReference type="Proteomes" id="UP000313231">
    <property type="component" value="Unassembled WGS sequence"/>
</dbReference>
<gene>
    <name evidence="2" type="ORF">FHP29_00890</name>
</gene>
<accession>A0A5C4WPR9</accession>
<evidence type="ECO:0000313" key="3">
    <source>
        <dbReference type="Proteomes" id="UP000313231"/>
    </source>
</evidence>
<reference evidence="2 3" key="1">
    <citation type="journal article" date="2016" name="Int. J. Syst. Evol. Microbiol.">
        <title>Nocardioides albidus sp. nov., an actinobacterium isolated from garden soil.</title>
        <authorList>
            <person name="Singh H."/>
            <person name="Du J."/>
            <person name="Trinh H."/>
            <person name="Won K."/>
            <person name="Yang J.E."/>
            <person name="Yin C."/>
            <person name="Kook M."/>
            <person name="Yi T.H."/>
        </authorList>
    </citation>
    <scope>NUCLEOTIDE SEQUENCE [LARGE SCALE GENOMIC DNA]</scope>
    <source>
        <strain evidence="2 3">CCTCC AB 2015297</strain>
    </source>
</reference>
<dbReference type="OrthoDB" id="3629569at2"/>
<organism evidence="2 3">
    <name type="scientific">Nocardioides albidus</name>
    <dbReference type="NCBI Taxonomy" id="1517589"/>
    <lineage>
        <taxon>Bacteria</taxon>
        <taxon>Bacillati</taxon>
        <taxon>Actinomycetota</taxon>
        <taxon>Actinomycetes</taxon>
        <taxon>Propionibacteriales</taxon>
        <taxon>Nocardioidaceae</taxon>
        <taxon>Nocardioides</taxon>
    </lineage>
</organism>
<protein>
    <submittedName>
        <fullName evidence="2">Type II secretion system protein</fullName>
    </submittedName>
</protein>
<dbReference type="EMBL" id="VDMP01000010">
    <property type="protein sequence ID" value="TNM50220.1"/>
    <property type="molecule type" value="Genomic_DNA"/>
</dbReference>
<dbReference type="SUPFAM" id="SSF54523">
    <property type="entry name" value="Pili subunits"/>
    <property type="match status" value="1"/>
</dbReference>
<comment type="caution">
    <text evidence="2">The sequence shown here is derived from an EMBL/GenBank/DDBJ whole genome shotgun (WGS) entry which is preliminary data.</text>
</comment>
<dbReference type="InterPro" id="IPR012902">
    <property type="entry name" value="N_methyl_site"/>
</dbReference>
<proteinExistence type="predicted"/>
<keyword evidence="1" id="KW-0472">Membrane</keyword>